<dbReference type="PANTHER" id="PTHR18916:SF6">
    <property type="entry name" value="DYNACTIN SUBUNIT 1"/>
    <property type="match status" value="1"/>
</dbReference>
<keyword evidence="9" id="KW-1185">Reference proteome</keyword>
<evidence type="ECO:0000256" key="7">
    <source>
        <dbReference type="SAM" id="Coils"/>
    </source>
</evidence>
<evidence type="ECO:0000256" key="6">
    <source>
        <dbReference type="ARBA" id="ARBA00023212"/>
    </source>
</evidence>
<reference evidence="8" key="1">
    <citation type="submission" date="2021-01" db="EMBL/GenBank/DDBJ databases">
        <authorList>
            <person name="Zahm M."/>
            <person name="Roques C."/>
            <person name="Cabau C."/>
            <person name="Klopp C."/>
            <person name="Donnadieu C."/>
            <person name="Jouanno E."/>
            <person name="Lampietro C."/>
            <person name="Louis A."/>
            <person name="Herpin A."/>
            <person name="Echchiki A."/>
            <person name="Berthelot C."/>
            <person name="Parey E."/>
            <person name="Roest-Crollius H."/>
            <person name="Braasch I."/>
            <person name="Postlethwait J."/>
            <person name="Bobe J."/>
            <person name="Montfort J."/>
            <person name="Bouchez O."/>
            <person name="Begum T."/>
            <person name="Mejri S."/>
            <person name="Adams A."/>
            <person name="Chen W.-J."/>
            <person name="Guiguen Y."/>
        </authorList>
    </citation>
    <scope>NUCLEOTIDE SEQUENCE</scope>
    <source>
        <strain evidence="8">YG-15Mar2019-1</strain>
        <tissue evidence="8">Brain</tissue>
    </source>
</reference>
<evidence type="ECO:0000256" key="5">
    <source>
        <dbReference type="ARBA" id="ARBA00023054"/>
    </source>
</evidence>
<evidence type="ECO:0000256" key="2">
    <source>
        <dbReference type="ARBA" id="ARBA00022490"/>
    </source>
</evidence>
<evidence type="ECO:0000256" key="3">
    <source>
        <dbReference type="ARBA" id="ARBA00022701"/>
    </source>
</evidence>
<name>A0A9D3PN15_MEGAT</name>
<keyword evidence="6" id="KW-0206">Cytoskeleton</keyword>
<dbReference type="GO" id="GO:0007097">
    <property type="term" value="P:nuclear migration"/>
    <property type="evidence" value="ECO:0007669"/>
    <property type="project" value="TreeGrafter"/>
</dbReference>
<sequence length="392" mass="42647">MDISPLQSLQDSCSSVIVTMNRMATAMQEGEYDAGKAQTTTPPPVELRAAALRAEMTDAEGLGLKLEDREMDIRELKKGLKMKLLALGEANVRLSLLEKKLDTASKDADERVERIQTKLDESQSLLRKKAKEFEETMDALQADIDQLESEKAELKQRLSAQTKLTIEGLRGPPPSSIAAIATAAVAGSVAPSVGGGPGPLQVVDSPLLLQQIKVQRLSIRHLKNENYRLQAEKMKAQLASLPPLHVPKLPAVDSPRPGVLSSALYRKTDQLLGTLLGMSASVRVVDITGKSPVSPSAQLLEQTARLRSLSNMLDKLKDEVAKNVVTRSPGARVLSDFATFPSPSYIKAKEEQKGNTVLVGKVLIPCAPGQEHVHRLVLSQQELHRVHRLLTP</sequence>
<evidence type="ECO:0000313" key="8">
    <source>
        <dbReference type="EMBL" id="KAG7461595.1"/>
    </source>
</evidence>
<keyword evidence="3" id="KW-0493">Microtubule</keyword>
<keyword evidence="5 7" id="KW-0175">Coiled coil</keyword>
<dbReference type="AlphaFoldDB" id="A0A9D3PN15"/>
<dbReference type="GO" id="GO:0005874">
    <property type="term" value="C:microtubule"/>
    <property type="evidence" value="ECO:0007669"/>
    <property type="project" value="UniProtKB-KW"/>
</dbReference>
<dbReference type="GO" id="GO:0000132">
    <property type="term" value="P:establishment of mitotic spindle orientation"/>
    <property type="evidence" value="ECO:0007669"/>
    <property type="project" value="TreeGrafter"/>
</dbReference>
<comment type="subcellular location">
    <subcellularLocation>
        <location evidence="1">Cytoplasm</location>
        <location evidence="1">Cytoskeleton</location>
    </subcellularLocation>
</comment>
<evidence type="ECO:0000256" key="4">
    <source>
        <dbReference type="ARBA" id="ARBA00023017"/>
    </source>
</evidence>
<evidence type="ECO:0008006" key="10">
    <source>
        <dbReference type="Google" id="ProtNLM"/>
    </source>
</evidence>
<gene>
    <name evidence="8" type="ORF">MATL_G00192780</name>
</gene>
<dbReference type="PANTHER" id="PTHR18916">
    <property type="entry name" value="DYNACTIN 1-RELATED MICROTUBULE-BINDING"/>
    <property type="match status" value="1"/>
</dbReference>
<keyword evidence="4" id="KW-0243">Dynein</keyword>
<evidence type="ECO:0000256" key="1">
    <source>
        <dbReference type="ARBA" id="ARBA00004245"/>
    </source>
</evidence>
<comment type="caution">
    <text evidence="8">The sequence shown here is derived from an EMBL/GenBank/DDBJ whole genome shotgun (WGS) entry which is preliminary data.</text>
</comment>
<organism evidence="8 9">
    <name type="scientific">Megalops atlanticus</name>
    <name type="common">Tarpon</name>
    <name type="synonym">Clupea gigantea</name>
    <dbReference type="NCBI Taxonomy" id="7932"/>
    <lineage>
        <taxon>Eukaryota</taxon>
        <taxon>Metazoa</taxon>
        <taxon>Chordata</taxon>
        <taxon>Craniata</taxon>
        <taxon>Vertebrata</taxon>
        <taxon>Euteleostomi</taxon>
        <taxon>Actinopterygii</taxon>
        <taxon>Neopterygii</taxon>
        <taxon>Teleostei</taxon>
        <taxon>Elopiformes</taxon>
        <taxon>Megalopidae</taxon>
        <taxon>Megalops</taxon>
    </lineage>
</organism>
<dbReference type="OrthoDB" id="8948618at2759"/>
<proteinExistence type="predicted"/>
<dbReference type="GO" id="GO:0030286">
    <property type="term" value="C:dynein complex"/>
    <property type="evidence" value="ECO:0007669"/>
    <property type="project" value="UniProtKB-KW"/>
</dbReference>
<feature type="coiled-coil region" evidence="7">
    <location>
        <begin position="87"/>
        <end position="164"/>
    </location>
</feature>
<dbReference type="Gene3D" id="1.20.1170.10">
    <property type="match status" value="1"/>
</dbReference>
<dbReference type="EMBL" id="JAFDVH010000017">
    <property type="protein sequence ID" value="KAG7461595.1"/>
    <property type="molecule type" value="Genomic_DNA"/>
</dbReference>
<dbReference type="Proteomes" id="UP001046870">
    <property type="component" value="Chromosome 17"/>
</dbReference>
<protein>
    <recommendedName>
        <fullName evidence="10">Dynactin subunit 1</fullName>
    </recommendedName>
</protein>
<keyword evidence="2" id="KW-0963">Cytoplasm</keyword>
<dbReference type="GO" id="GO:0030424">
    <property type="term" value="C:axon"/>
    <property type="evidence" value="ECO:0007669"/>
    <property type="project" value="TreeGrafter"/>
</dbReference>
<dbReference type="GO" id="GO:0000922">
    <property type="term" value="C:spindle pole"/>
    <property type="evidence" value="ECO:0007669"/>
    <property type="project" value="TreeGrafter"/>
</dbReference>
<evidence type="ECO:0000313" key="9">
    <source>
        <dbReference type="Proteomes" id="UP001046870"/>
    </source>
</evidence>
<accession>A0A9D3PN15</accession>
<dbReference type="GO" id="GO:0000776">
    <property type="term" value="C:kinetochore"/>
    <property type="evidence" value="ECO:0007669"/>
    <property type="project" value="TreeGrafter"/>
</dbReference>